<dbReference type="OrthoDB" id="5226580at2759"/>
<sequence length="520" mass="58736">MNTQRPSSRRRACVRDDRIDRLQEQLDGLAAQIAKKNGDTLGPCMPNTSQVLGPLPLSTTPSDIFTRGLLTVTAAERLLEKYRVYKMAQFPFVIIPLELDISTLRQDYPFLLITILTASLEDDLPLQRELEVEVKTGISTRIIMGNERNLDILLGLLVHVAWYHYHWQTMHTQLYLLLQMAIMVVVDLGLDRDENFGMRAISTSTQHSINTSRTSHHTSAGKRGLLACYYLCSVSAIFRKQLFMRHTRWIDQCCEELAAKAEYPTDALLKTYINIQSLSRRSEEAICANDRDGAHGAVGPSDRNTLLDSLQAQGKRIQEGCPNNFQNHFRIRIRSRFNSIIAGALFLELKAVPIYILGHVLRHKTGTSWPNYTATQLSTLFSSTYALVTFFLETPLDTIVHLPVSSFTTLCKKVIASMLLWLQKQETHGFHLRTAHADDSSSTVLLQNESESAVYQGGSTRVAEAIDDAGYCTEGPSGLQRDEASEEYVEVQAQGIWDDAIWQQMLEEFTMIPEEAQFSW</sequence>
<dbReference type="PANTHER" id="PTHR31845">
    <property type="entry name" value="FINGER DOMAIN PROTEIN, PUTATIVE-RELATED"/>
    <property type="match status" value="1"/>
</dbReference>
<keyword evidence="7" id="KW-1185">Reference proteome</keyword>
<proteinExistence type="predicted"/>
<evidence type="ECO:0000256" key="2">
    <source>
        <dbReference type="ARBA" id="ARBA00023015"/>
    </source>
</evidence>
<dbReference type="GO" id="GO:0005634">
    <property type="term" value="C:nucleus"/>
    <property type="evidence" value="ECO:0007669"/>
    <property type="project" value="UniProtKB-SubCell"/>
</dbReference>
<dbReference type="GO" id="GO:0000981">
    <property type="term" value="F:DNA-binding transcription factor activity, RNA polymerase II-specific"/>
    <property type="evidence" value="ECO:0007669"/>
    <property type="project" value="TreeGrafter"/>
</dbReference>
<dbReference type="AlphaFoldDB" id="A0A8E2DZ93"/>
<gene>
    <name evidence="6" type="ORF">K432DRAFT_447295</name>
</gene>
<evidence type="ECO:0008006" key="8">
    <source>
        <dbReference type="Google" id="ProtNLM"/>
    </source>
</evidence>
<dbReference type="PANTHER" id="PTHR31845:SF10">
    <property type="entry name" value="ZN(II)2CYS6 TRANSCRIPTION FACTOR (EUROFUNG)"/>
    <property type="match status" value="1"/>
</dbReference>
<comment type="subcellular location">
    <subcellularLocation>
        <location evidence="1">Nucleus</location>
    </subcellularLocation>
</comment>
<dbReference type="Proteomes" id="UP000250266">
    <property type="component" value="Unassembled WGS sequence"/>
</dbReference>
<keyword evidence="3" id="KW-0238">DNA-binding</keyword>
<dbReference type="EMBL" id="KV745480">
    <property type="protein sequence ID" value="OCK74436.1"/>
    <property type="molecule type" value="Genomic_DNA"/>
</dbReference>
<evidence type="ECO:0000256" key="4">
    <source>
        <dbReference type="ARBA" id="ARBA00023163"/>
    </source>
</evidence>
<reference evidence="6 7" key="1">
    <citation type="journal article" date="2016" name="Nat. Commun.">
        <title>Ectomycorrhizal ecology is imprinted in the genome of the dominant symbiotic fungus Cenococcum geophilum.</title>
        <authorList>
            <consortium name="DOE Joint Genome Institute"/>
            <person name="Peter M."/>
            <person name="Kohler A."/>
            <person name="Ohm R.A."/>
            <person name="Kuo A."/>
            <person name="Krutzmann J."/>
            <person name="Morin E."/>
            <person name="Arend M."/>
            <person name="Barry K.W."/>
            <person name="Binder M."/>
            <person name="Choi C."/>
            <person name="Clum A."/>
            <person name="Copeland A."/>
            <person name="Grisel N."/>
            <person name="Haridas S."/>
            <person name="Kipfer T."/>
            <person name="LaButti K."/>
            <person name="Lindquist E."/>
            <person name="Lipzen A."/>
            <person name="Maire R."/>
            <person name="Meier B."/>
            <person name="Mihaltcheva S."/>
            <person name="Molinier V."/>
            <person name="Murat C."/>
            <person name="Poggeler S."/>
            <person name="Quandt C.A."/>
            <person name="Sperisen C."/>
            <person name="Tritt A."/>
            <person name="Tisserant E."/>
            <person name="Crous P.W."/>
            <person name="Henrissat B."/>
            <person name="Nehls U."/>
            <person name="Egli S."/>
            <person name="Spatafora J.W."/>
            <person name="Grigoriev I.V."/>
            <person name="Martin F.M."/>
        </authorList>
    </citation>
    <scope>NUCLEOTIDE SEQUENCE [LARGE SCALE GENOMIC DNA]</scope>
    <source>
        <strain evidence="6 7">CBS 459.81</strain>
    </source>
</reference>
<evidence type="ECO:0000256" key="1">
    <source>
        <dbReference type="ARBA" id="ARBA00004123"/>
    </source>
</evidence>
<name>A0A8E2DZ93_9PEZI</name>
<evidence type="ECO:0000313" key="7">
    <source>
        <dbReference type="Proteomes" id="UP000250266"/>
    </source>
</evidence>
<keyword evidence="2" id="KW-0805">Transcription regulation</keyword>
<keyword evidence="5" id="KW-0539">Nucleus</keyword>
<evidence type="ECO:0000256" key="5">
    <source>
        <dbReference type="ARBA" id="ARBA00023242"/>
    </source>
</evidence>
<keyword evidence="4" id="KW-0804">Transcription</keyword>
<dbReference type="InterPro" id="IPR051089">
    <property type="entry name" value="prtT"/>
</dbReference>
<evidence type="ECO:0000313" key="6">
    <source>
        <dbReference type="EMBL" id="OCK74436.1"/>
    </source>
</evidence>
<protein>
    <recommendedName>
        <fullName evidence="8">Transcription factor domain-containing protein</fullName>
    </recommendedName>
</protein>
<accession>A0A8E2DZ93</accession>
<evidence type="ECO:0000256" key="3">
    <source>
        <dbReference type="ARBA" id="ARBA00023125"/>
    </source>
</evidence>
<organism evidence="6 7">
    <name type="scientific">Lepidopterella palustris CBS 459.81</name>
    <dbReference type="NCBI Taxonomy" id="1314670"/>
    <lineage>
        <taxon>Eukaryota</taxon>
        <taxon>Fungi</taxon>
        <taxon>Dikarya</taxon>
        <taxon>Ascomycota</taxon>
        <taxon>Pezizomycotina</taxon>
        <taxon>Dothideomycetes</taxon>
        <taxon>Pleosporomycetidae</taxon>
        <taxon>Mytilinidiales</taxon>
        <taxon>Argynnaceae</taxon>
        <taxon>Lepidopterella</taxon>
    </lineage>
</organism>
<dbReference type="GO" id="GO:0000976">
    <property type="term" value="F:transcription cis-regulatory region binding"/>
    <property type="evidence" value="ECO:0007669"/>
    <property type="project" value="TreeGrafter"/>
</dbReference>